<feature type="transmembrane region" description="Helical" evidence="1">
    <location>
        <begin position="83"/>
        <end position="107"/>
    </location>
</feature>
<keyword evidence="1" id="KW-0472">Membrane</keyword>
<feature type="transmembrane region" description="Helical" evidence="1">
    <location>
        <begin position="113"/>
        <end position="133"/>
    </location>
</feature>
<organism evidence="2">
    <name type="scientific">Eucoleus annulatus</name>
    <dbReference type="NCBI Taxonomy" id="2831232"/>
    <lineage>
        <taxon>Eukaryota</taxon>
        <taxon>Metazoa</taxon>
        <taxon>Ecdysozoa</taxon>
        <taxon>Nematoda</taxon>
        <taxon>Enoplea</taxon>
        <taxon>Dorylaimia</taxon>
        <taxon>Trichinellida</taxon>
        <taxon>Capillariidae</taxon>
        <taxon>Eucoleus</taxon>
    </lineage>
</organism>
<evidence type="ECO:0000313" key="2">
    <source>
        <dbReference type="EMBL" id="QWC93303.1"/>
    </source>
</evidence>
<accession>A0A8E8LQT1</accession>
<protein>
    <submittedName>
        <fullName evidence="2">ATP synthase F0 subunit 6</fullName>
    </submittedName>
</protein>
<proteinExistence type="predicted"/>
<sequence>MSLLLLMWYQHTQSKILDEMMNSEIELMPLTWNSNNRFNAFMSLTLFIFLIFFMSKNQLYCSRWTQMLKKFTGLNYTNIYKEYMVIFSLCFIILLINFYSLFSFNWIPTTQNWFILIITTIFLLSIWLKMIMSGGLKLFGEKIPISWYILNFMIWCFHNLSYMIRFISLPFRMMMNLIVGMFLTDFVKLKLSFMSLISLYETFVMLVQSMVFIILANMYYSEMIMIPEWKSHPLNYKFNLGLNLNSWIRLIQLYIMKLIYSL</sequence>
<gene>
    <name evidence="2" type="primary">atp6</name>
</gene>
<feature type="transmembrane region" description="Helical" evidence="1">
    <location>
        <begin position="145"/>
        <end position="164"/>
    </location>
</feature>
<keyword evidence="1" id="KW-1133">Transmembrane helix</keyword>
<feature type="transmembrane region" description="Helical" evidence="1">
    <location>
        <begin position="38"/>
        <end position="62"/>
    </location>
</feature>
<geneLocation type="mitochondrion" evidence="2"/>
<dbReference type="GeneID" id="65343061"/>
<evidence type="ECO:0000256" key="1">
    <source>
        <dbReference type="SAM" id="Phobius"/>
    </source>
</evidence>
<reference evidence="2" key="2">
    <citation type="submission" date="2021-04" db="EMBL/GenBank/DDBJ databases">
        <authorList>
            <person name="Deng Y.P."/>
            <person name="Suleman S."/>
            <person name="Zhang Y."/>
            <person name="Nie Y."/>
            <person name="Fu Y.T."/>
            <person name="Liu G.H."/>
        </authorList>
    </citation>
    <scope>NUCLEOTIDE SEQUENCE</scope>
    <source>
        <strain evidence="2">Changsha</strain>
    </source>
</reference>
<keyword evidence="2" id="KW-0496">Mitochondrion</keyword>
<name>A0A8E8LQT1_9BILA</name>
<reference evidence="2" key="1">
    <citation type="journal article" date="2021" name="Vet. Parasitol.">
        <title>The complete mitochondrial genome of capillariid nematodes (Eucoleus annulatus): A novel gene arrangement and phylogenetic implications.</title>
        <authorList>
            <person name="Deng Y.-P."/>
            <person name="Suleman"/>
            <person name="Zhang Y."/>
            <person name="Nie Y."/>
            <person name="Fu Y.-T."/>
            <person name="Liu G.-H."/>
        </authorList>
    </citation>
    <scope>NUCLEOTIDE SEQUENCE</scope>
    <source>
        <strain evidence="2">Changsha</strain>
    </source>
</reference>
<dbReference type="EMBL" id="MW999680">
    <property type="protein sequence ID" value="QWC93303.1"/>
    <property type="molecule type" value="Genomic_DNA"/>
</dbReference>
<feature type="transmembrane region" description="Helical" evidence="1">
    <location>
        <begin position="199"/>
        <end position="220"/>
    </location>
</feature>
<keyword evidence="1" id="KW-0812">Transmembrane</keyword>
<dbReference type="AlphaFoldDB" id="A0A8E8LQT1"/>
<dbReference type="RefSeq" id="YP_010132838.1">
    <property type="nucleotide sequence ID" value="NC_056391.1"/>
</dbReference>